<dbReference type="Pfam" id="PF24626">
    <property type="entry name" value="SH3_Tf2-1"/>
    <property type="match status" value="1"/>
</dbReference>
<dbReference type="PANTHER" id="PTHR46148:SF60">
    <property type="entry name" value="CHROMO DOMAIN-CONTAINING PROTEIN"/>
    <property type="match status" value="1"/>
</dbReference>
<organism evidence="2 3">
    <name type="scientific">Solanum verrucosum</name>
    <dbReference type="NCBI Taxonomy" id="315347"/>
    <lineage>
        <taxon>Eukaryota</taxon>
        <taxon>Viridiplantae</taxon>
        <taxon>Streptophyta</taxon>
        <taxon>Embryophyta</taxon>
        <taxon>Tracheophyta</taxon>
        <taxon>Spermatophyta</taxon>
        <taxon>Magnoliopsida</taxon>
        <taxon>eudicotyledons</taxon>
        <taxon>Gunneridae</taxon>
        <taxon>Pentapetalae</taxon>
        <taxon>asterids</taxon>
        <taxon>lamiids</taxon>
        <taxon>Solanales</taxon>
        <taxon>Solanaceae</taxon>
        <taxon>Solanoideae</taxon>
        <taxon>Solaneae</taxon>
        <taxon>Solanum</taxon>
    </lineage>
</organism>
<evidence type="ECO:0000313" key="3">
    <source>
        <dbReference type="Proteomes" id="UP001234989"/>
    </source>
</evidence>
<dbReference type="EMBL" id="CP133614">
    <property type="protein sequence ID" value="WMV18848.1"/>
    <property type="molecule type" value="Genomic_DNA"/>
</dbReference>
<evidence type="ECO:0000259" key="1">
    <source>
        <dbReference type="Pfam" id="PF24626"/>
    </source>
</evidence>
<keyword evidence="3" id="KW-1185">Reference proteome</keyword>
<dbReference type="InterPro" id="IPR056924">
    <property type="entry name" value="SH3_Tf2-1"/>
</dbReference>
<proteinExistence type="predicted"/>
<dbReference type="PANTHER" id="PTHR46148">
    <property type="entry name" value="CHROMO DOMAIN-CONTAINING PROTEIN"/>
    <property type="match status" value="1"/>
</dbReference>
<gene>
    <name evidence="2" type="ORF">MTR67_012233</name>
</gene>
<feature type="domain" description="Tf2-1-like SH3-like" evidence="1">
    <location>
        <begin position="23"/>
        <end position="87"/>
    </location>
</feature>
<dbReference type="AlphaFoldDB" id="A0AAF0TK23"/>
<evidence type="ECO:0000313" key="2">
    <source>
        <dbReference type="EMBL" id="WMV18848.1"/>
    </source>
</evidence>
<protein>
    <recommendedName>
        <fullName evidence="1">Tf2-1-like SH3-like domain-containing protein</fullName>
    </recommendedName>
</protein>
<name>A0AAF0TK23_SOLVR</name>
<sequence>MTQRQQKSYVDIRIRYLEFDVHDWVYLKISPIKGVMRFGKKGELSPRYVGPYQILRSVGKVAYELDFPNELASVHLVFHVSMLKKCVGDPTSIFTLEDLGVKENLSYEEVSIEILNRTDHRHVHGPSVVAVSGGQAVKCRGSWVFS</sequence>
<accession>A0AAF0TK23</accession>
<reference evidence="2" key="1">
    <citation type="submission" date="2023-08" db="EMBL/GenBank/DDBJ databases">
        <title>A de novo genome assembly of Solanum verrucosum Schlechtendal, a Mexican diploid species geographically isolated from the other diploid A-genome species in potato relatives.</title>
        <authorList>
            <person name="Hosaka K."/>
        </authorList>
    </citation>
    <scope>NUCLEOTIDE SEQUENCE</scope>
    <source>
        <tissue evidence="2">Young leaves</tissue>
    </source>
</reference>
<dbReference type="Proteomes" id="UP001234989">
    <property type="component" value="Chromosome 3"/>
</dbReference>